<dbReference type="Proteomes" id="UP000184420">
    <property type="component" value="Unassembled WGS sequence"/>
</dbReference>
<evidence type="ECO:0000313" key="5">
    <source>
        <dbReference type="EMBL" id="SHL89951.1"/>
    </source>
</evidence>
<feature type="repeat" description="TPR" evidence="1">
    <location>
        <begin position="66"/>
        <end position="99"/>
    </location>
</feature>
<evidence type="ECO:0000259" key="4">
    <source>
        <dbReference type="Pfam" id="PF08239"/>
    </source>
</evidence>
<dbReference type="PROSITE" id="PS51257">
    <property type="entry name" value="PROKAR_LIPOPROTEIN"/>
    <property type="match status" value="1"/>
</dbReference>
<dbReference type="InterPro" id="IPR019734">
    <property type="entry name" value="TPR_rpt"/>
</dbReference>
<keyword evidence="6" id="KW-1185">Reference proteome</keyword>
<keyword evidence="1" id="KW-0802">TPR repeat</keyword>
<evidence type="ECO:0000256" key="1">
    <source>
        <dbReference type="PROSITE-ProRule" id="PRU00339"/>
    </source>
</evidence>
<dbReference type="Gene3D" id="1.25.40.10">
    <property type="entry name" value="Tetratricopeptide repeat domain"/>
    <property type="match status" value="1"/>
</dbReference>
<reference evidence="5 6" key="1">
    <citation type="submission" date="2016-11" db="EMBL/GenBank/DDBJ databases">
        <authorList>
            <person name="Jaros S."/>
            <person name="Januszkiewicz K."/>
            <person name="Wedrychowicz H."/>
        </authorList>
    </citation>
    <scope>NUCLEOTIDE SEQUENCE [LARGE SCALE GENOMIC DNA]</scope>
    <source>
        <strain evidence="5 6">DSM 27406</strain>
    </source>
</reference>
<organism evidence="5 6">
    <name type="scientific">Chitinophaga jiangningensis</name>
    <dbReference type="NCBI Taxonomy" id="1419482"/>
    <lineage>
        <taxon>Bacteria</taxon>
        <taxon>Pseudomonadati</taxon>
        <taxon>Bacteroidota</taxon>
        <taxon>Chitinophagia</taxon>
        <taxon>Chitinophagales</taxon>
        <taxon>Chitinophagaceae</taxon>
        <taxon>Chitinophaga</taxon>
    </lineage>
</organism>
<evidence type="ECO:0000256" key="3">
    <source>
        <dbReference type="SAM" id="SignalP"/>
    </source>
</evidence>
<dbReference type="STRING" id="1419482.SAMN05444266_105404"/>
<dbReference type="SMART" id="SM00028">
    <property type="entry name" value="TPR"/>
    <property type="match status" value="1"/>
</dbReference>
<dbReference type="SUPFAM" id="SSF48452">
    <property type="entry name" value="TPR-like"/>
    <property type="match status" value="1"/>
</dbReference>
<dbReference type="InterPro" id="IPR003646">
    <property type="entry name" value="SH3-like_bac-type"/>
</dbReference>
<dbReference type="Pfam" id="PF08239">
    <property type="entry name" value="SH3_3"/>
    <property type="match status" value="1"/>
</dbReference>
<keyword evidence="2" id="KW-1133">Transmembrane helix</keyword>
<dbReference type="Gene3D" id="2.30.30.40">
    <property type="entry name" value="SH3 Domains"/>
    <property type="match status" value="1"/>
</dbReference>
<dbReference type="InterPro" id="IPR011990">
    <property type="entry name" value="TPR-like_helical_dom_sf"/>
</dbReference>
<protein>
    <submittedName>
        <fullName evidence="5">TPR repeat-containing protein</fullName>
    </submittedName>
</protein>
<evidence type="ECO:0000313" key="6">
    <source>
        <dbReference type="Proteomes" id="UP000184420"/>
    </source>
</evidence>
<dbReference type="AlphaFoldDB" id="A0A1M7EDT6"/>
<dbReference type="PROSITE" id="PS50005">
    <property type="entry name" value="TPR"/>
    <property type="match status" value="1"/>
</dbReference>
<feature type="chain" id="PRO_5013337057" evidence="3">
    <location>
        <begin position="28"/>
        <end position="260"/>
    </location>
</feature>
<dbReference type="EMBL" id="FRBL01000005">
    <property type="protein sequence ID" value="SHL89951.1"/>
    <property type="molecule type" value="Genomic_DNA"/>
</dbReference>
<proteinExistence type="predicted"/>
<keyword evidence="3" id="KW-0732">Signal</keyword>
<keyword evidence="2" id="KW-0472">Membrane</keyword>
<sequence>MFYCRMFKSIFLAAGLLLMACFTPALAQEVNPQVRFDEANNLYRQSKFTEAATIYQQLIDAGYTARPLYLNAGNAWYKAGKTGQAVYNYEKALQLSPEDAAIKHNLSVANQKVNGYVGDLPLVFFQRWWLQLQHLHTSNGWAVGAVIFIWILITSLIINTQIPGLHNKYLKWANYLFGVLFIVYLLMAVDTYNIANNHNSGIVMTGSIKVKAAPDDNSKELFELHEGMKVKLVDATSEYCKVELNDGKNGWVSCAAIKRL</sequence>
<feature type="domain" description="SH3b" evidence="4">
    <location>
        <begin position="208"/>
        <end position="253"/>
    </location>
</feature>
<name>A0A1M7EDT6_9BACT</name>
<feature type="signal peptide" evidence="3">
    <location>
        <begin position="1"/>
        <end position="27"/>
    </location>
</feature>
<feature type="transmembrane region" description="Helical" evidence="2">
    <location>
        <begin position="172"/>
        <end position="189"/>
    </location>
</feature>
<accession>A0A1M7EDT6</accession>
<keyword evidence="2" id="KW-0812">Transmembrane</keyword>
<gene>
    <name evidence="5" type="ORF">SAMN05444266_105404</name>
</gene>
<dbReference type="OrthoDB" id="9776208at2"/>
<feature type="transmembrane region" description="Helical" evidence="2">
    <location>
        <begin position="140"/>
        <end position="160"/>
    </location>
</feature>
<evidence type="ECO:0000256" key="2">
    <source>
        <dbReference type="SAM" id="Phobius"/>
    </source>
</evidence>
<dbReference type="Pfam" id="PF13414">
    <property type="entry name" value="TPR_11"/>
    <property type="match status" value="1"/>
</dbReference>